<dbReference type="RefSeq" id="WP_073427052.1">
    <property type="nucleotide sequence ID" value="NZ_CADFGY010000002.1"/>
</dbReference>
<dbReference type="CDD" id="cd00165">
    <property type="entry name" value="S4"/>
    <property type="match status" value="1"/>
</dbReference>
<dbReference type="Pfam" id="PF00849">
    <property type="entry name" value="PseudoU_synth_2"/>
    <property type="match status" value="1"/>
</dbReference>
<dbReference type="GO" id="GO:0003723">
    <property type="term" value="F:RNA binding"/>
    <property type="evidence" value="ECO:0007669"/>
    <property type="project" value="UniProtKB-KW"/>
</dbReference>
<dbReference type="EMBL" id="FRAB01000002">
    <property type="protein sequence ID" value="SHJ45983.1"/>
    <property type="molecule type" value="Genomic_DNA"/>
</dbReference>
<dbReference type="STRING" id="169427.SAMN05192548_1002114"/>
<dbReference type="GO" id="GO:0160136">
    <property type="term" value="F:16S rRNA pseudouridine(516) synthase activity"/>
    <property type="evidence" value="ECO:0007669"/>
    <property type="project" value="UniProtKB-EC"/>
</dbReference>
<comment type="catalytic activity">
    <reaction evidence="4">
        <text>uridine(516) in 16S rRNA = pseudouridine(516) in 16S rRNA</text>
        <dbReference type="Rhea" id="RHEA:38867"/>
        <dbReference type="Rhea" id="RHEA-COMP:10089"/>
        <dbReference type="Rhea" id="RHEA-COMP:10090"/>
        <dbReference type="ChEBI" id="CHEBI:65314"/>
        <dbReference type="ChEBI" id="CHEBI:65315"/>
        <dbReference type="EC" id="5.4.99.19"/>
    </reaction>
</comment>
<evidence type="ECO:0000256" key="1">
    <source>
        <dbReference type="ARBA" id="ARBA00008348"/>
    </source>
</evidence>
<dbReference type="InterPro" id="IPR050343">
    <property type="entry name" value="RsuA_PseudoU_synthase"/>
</dbReference>
<dbReference type="PROSITE" id="PS50889">
    <property type="entry name" value="S4"/>
    <property type="match status" value="1"/>
</dbReference>
<organism evidence="10 11">
    <name type="scientific">Paraburkholderia terricola</name>
    <dbReference type="NCBI Taxonomy" id="169427"/>
    <lineage>
        <taxon>Bacteria</taxon>
        <taxon>Pseudomonadati</taxon>
        <taxon>Pseudomonadota</taxon>
        <taxon>Betaproteobacteria</taxon>
        <taxon>Burkholderiales</taxon>
        <taxon>Burkholderiaceae</taxon>
        <taxon>Paraburkholderia</taxon>
    </lineage>
</organism>
<dbReference type="CDD" id="cd02553">
    <property type="entry name" value="PseudoU_synth_RsuA"/>
    <property type="match status" value="1"/>
</dbReference>
<gene>
    <name evidence="10" type="ORF">SAMN05192548_1002114</name>
</gene>
<dbReference type="Gene3D" id="3.30.70.580">
    <property type="entry name" value="Pseudouridine synthase I, catalytic domain, N-terminal subdomain"/>
    <property type="match status" value="1"/>
</dbReference>
<dbReference type="InterPro" id="IPR000748">
    <property type="entry name" value="PsdUridine_synth_RsuA/RluB/E/F"/>
</dbReference>
<dbReference type="SUPFAM" id="SSF55174">
    <property type="entry name" value="Alpha-L RNA-binding motif"/>
    <property type="match status" value="1"/>
</dbReference>
<dbReference type="Gene3D" id="3.10.290.10">
    <property type="entry name" value="RNA-binding S4 domain"/>
    <property type="match status" value="1"/>
</dbReference>
<comment type="function">
    <text evidence="5">Responsible for synthesis of pseudouridine from uracil-516 in 16S ribosomal RNA.</text>
</comment>
<dbReference type="InterPro" id="IPR018496">
    <property type="entry name" value="PsdUridine_synth_RsuA/RluB_CS"/>
</dbReference>
<dbReference type="InterPro" id="IPR006145">
    <property type="entry name" value="PsdUridine_synth_RsuA/RluA"/>
</dbReference>
<dbReference type="Gene3D" id="3.30.70.1560">
    <property type="entry name" value="Alpha-L RNA-binding motif"/>
    <property type="match status" value="1"/>
</dbReference>
<evidence type="ECO:0000313" key="11">
    <source>
        <dbReference type="Proteomes" id="UP000184395"/>
    </source>
</evidence>
<accession>A0A1M6JH01</accession>
<proteinExistence type="inferred from homology"/>
<keyword evidence="2 6" id="KW-0694">RNA-binding</keyword>
<evidence type="ECO:0000256" key="5">
    <source>
        <dbReference type="ARBA" id="ARBA00037590"/>
    </source>
</evidence>
<dbReference type="OrthoDB" id="9807213at2"/>
<dbReference type="InterPro" id="IPR002942">
    <property type="entry name" value="S4_RNA-bd"/>
</dbReference>
<dbReference type="AlphaFoldDB" id="A0A1M6JH01"/>
<dbReference type="Pfam" id="PF01479">
    <property type="entry name" value="S4"/>
    <property type="match status" value="1"/>
</dbReference>
<evidence type="ECO:0000256" key="4">
    <source>
        <dbReference type="ARBA" id="ARBA00036749"/>
    </source>
</evidence>
<comment type="similarity">
    <text evidence="1 7">Belongs to the pseudouridine synthase RsuA family.</text>
</comment>
<evidence type="ECO:0000256" key="3">
    <source>
        <dbReference type="ARBA" id="ARBA00023235"/>
    </source>
</evidence>
<name>A0A1M6JH01_9BURK</name>
<dbReference type="Proteomes" id="UP000184395">
    <property type="component" value="Unassembled WGS sequence"/>
</dbReference>
<dbReference type="InterPro" id="IPR042092">
    <property type="entry name" value="PsdUridine_s_RsuA/RluB/E/F_cat"/>
</dbReference>
<keyword evidence="3 7" id="KW-0413">Isomerase</keyword>
<dbReference type="InterPro" id="IPR036986">
    <property type="entry name" value="S4_RNA-bd_sf"/>
</dbReference>
<sequence length="236" mass="25866">MNLESILFTQGFGSRRQCRALIADGRVSVGGMVRTDADADFSIDDSAFGFSVDGVAWPYRERAYLLLNKPAGYECSREPQHHLSVFSLLPPQFAERGVQCVGRLDQDTTGLLLLSDDGKFVHLFTSPKRKVRKVYVATTRHPVDDAQLAALRDGVLLHGEPKPIAAVEAEARGDRQLALTVMEGKYHQVKRMIAAAGNRCEALHRERIGGLALPAALAPGAWQWLDETDLGSLRSG</sequence>
<evidence type="ECO:0000256" key="2">
    <source>
        <dbReference type="ARBA" id="ARBA00022884"/>
    </source>
</evidence>
<evidence type="ECO:0000313" key="10">
    <source>
        <dbReference type="EMBL" id="SHJ45983.1"/>
    </source>
</evidence>
<evidence type="ECO:0000256" key="7">
    <source>
        <dbReference type="RuleBase" id="RU003887"/>
    </source>
</evidence>
<dbReference type="PANTHER" id="PTHR47683:SF4">
    <property type="entry name" value="PSEUDOURIDINE SYNTHASE"/>
    <property type="match status" value="1"/>
</dbReference>
<dbReference type="PANTHER" id="PTHR47683">
    <property type="entry name" value="PSEUDOURIDINE SYNTHASE FAMILY PROTEIN-RELATED"/>
    <property type="match status" value="1"/>
</dbReference>
<evidence type="ECO:0000256" key="6">
    <source>
        <dbReference type="PROSITE-ProRule" id="PRU00182"/>
    </source>
</evidence>
<dbReference type="EC" id="5.4.99.-" evidence="7"/>
<protein>
    <recommendedName>
        <fullName evidence="7">Pseudouridine synthase</fullName>
        <ecNumber evidence="7">5.4.99.-</ecNumber>
    </recommendedName>
</protein>
<feature type="domain" description="RNA-binding S4" evidence="9">
    <location>
        <begin position="3"/>
        <end position="37"/>
    </location>
</feature>
<dbReference type="PROSITE" id="PS01149">
    <property type="entry name" value="PSI_RSU"/>
    <property type="match status" value="1"/>
</dbReference>
<feature type="domain" description="Pseudouridine synthase RsuA/RluA-like" evidence="8">
    <location>
        <begin position="64"/>
        <end position="195"/>
    </location>
</feature>
<dbReference type="SUPFAM" id="SSF55120">
    <property type="entry name" value="Pseudouridine synthase"/>
    <property type="match status" value="1"/>
</dbReference>
<dbReference type="InterPro" id="IPR020103">
    <property type="entry name" value="PsdUridine_synth_cat_dom_sf"/>
</dbReference>
<evidence type="ECO:0000259" key="8">
    <source>
        <dbReference type="Pfam" id="PF00849"/>
    </source>
</evidence>
<dbReference type="NCBIfam" id="TIGR00093">
    <property type="entry name" value="pseudouridine synthase"/>
    <property type="match status" value="1"/>
</dbReference>
<reference evidence="10 11" key="1">
    <citation type="submission" date="2016-11" db="EMBL/GenBank/DDBJ databases">
        <authorList>
            <person name="Jaros S."/>
            <person name="Januszkiewicz K."/>
            <person name="Wedrychowicz H."/>
        </authorList>
    </citation>
    <scope>NUCLEOTIDE SEQUENCE [LARGE SCALE GENOMIC DNA]</scope>
    <source>
        <strain evidence="10 11">LMG 20594</strain>
    </source>
</reference>
<dbReference type="InterPro" id="IPR020094">
    <property type="entry name" value="TruA/RsuA/RluB/E/F_N"/>
</dbReference>
<dbReference type="GO" id="GO:0000455">
    <property type="term" value="P:enzyme-directed rRNA pseudouridine synthesis"/>
    <property type="evidence" value="ECO:0007669"/>
    <property type="project" value="UniProtKB-ARBA"/>
</dbReference>
<evidence type="ECO:0000259" key="9">
    <source>
        <dbReference type="Pfam" id="PF01479"/>
    </source>
</evidence>